<feature type="domain" description="DNA-directed DNA polymerase family A palm" evidence="1">
    <location>
        <begin position="370"/>
        <end position="665"/>
    </location>
</feature>
<dbReference type="SUPFAM" id="SSF56672">
    <property type="entry name" value="DNA/RNA polymerases"/>
    <property type="match status" value="1"/>
</dbReference>
<protein>
    <submittedName>
        <fullName evidence="2">DNA polymerase I</fullName>
    </submittedName>
</protein>
<evidence type="ECO:0000259" key="1">
    <source>
        <dbReference type="SMART" id="SM00482"/>
    </source>
</evidence>
<dbReference type="InterPro" id="IPR001098">
    <property type="entry name" value="DNA-dir_DNA_pol_A_palm_dom"/>
</dbReference>
<evidence type="ECO:0000313" key="3">
    <source>
        <dbReference type="Proteomes" id="UP000253204"/>
    </source>
</evidence>
<dbReference type="InterPro" id="IPR043502">
    <property type="entry name" value="DNA/RNA_pol_sf"/>
</dbReference>
<dbReference type="RefSeq" id="WP_114488336.1">
    <property type="nucleotide sequence ID" value="NZ_QPIJ01000065.1"/>
</dbReference>
<dbReference type="Gene3D" id="3.30.70.370">
    <property type="match status" value="1"/>
</dbReference>
<dbReference type="EMBL" id="QPIJ01000065">
    <property type="protein sequence ID" value="RCV86449.1"/>
    <property type="molecule type" value="Genomic_DNA"/>
</dbReference>
<evidence type="ECO:0000313" key="2">
    <source>
        <dbReference type="EMBL" id="RCV86449.1"/>
    </source>
</evidence>
<dbReference type="Gene3D" id="1.10.150.20">
    <property type="entry name" value="5' to 3' exonuclease, C-terminal subdomain"/>
    <property type="match status" value="1"/>
</dbReference>
<sequence>MQRLWLDRETWCEIDLKEVGTYRYAETAEDLLVSYAIDDGPVKVWDCTCEPLPDDLRHAMAEAPEVIAHNAAFDKAIHNGPRQAHLPRIELTRWRCSMAQALSHALPASLGDLCTVLKVPEDQAKNKEGKKLIQLFTRPQPANRKVQRATRLTHPAEWERFKVYAADDITAMRECVRRTPTWNWDASAIAEWHCDQRINERGFQVDQELTRAGARAAIVEKERIGVRFRELTRGVVDRPSQRDQFKAFVLNEFGVELEDTTKDTFTQMLKAREKIDPRLAELMELSMASNKTSTAKYAALDPAVAADGRFRGGLQFAGASRTRRWAGRMFQPQNLPSRGLPKPTAVEQYIECLKAGAHDLMFDNLMLFGAAALRGCVIAPPGKKLVVADLSNIEGRMLAWVAGEEWKLQAFREYDAGRGPDLYKVTASIITGVPAMEVPKYIRDSLGKVSDLASGYMGGVSGYQKFAAAYNVRMADYWGTLQEQVSPALIAKAHENLNKWGRPQLESLEISETEWLASEACKLAWRARHPATKAFWYDLQNAAKSALRNWGVVFPVGKYIKVRCVSHKGQRWMVVRLPSGRLITYFHPHLLDDGTIAYFGEAAEEGKTTRQWVKVFTHGGKMTGNVCQTTSRDILAPALQVAEDKGYLPVLSVHDEGLTEVPDTPEYDADGLVAILSTNPDWAPGLPLSAAGFETTRYYKG</sequence>
<reference evidence="2 3" key="1">
    <citation type="submission" date="2018-07" db="EMBL/GenBank/DDBJ databases">
        <title>Halomonas rutogse sp. nov., isolated from Lake TangqianCo on Tibetan Plateau.</title>
        <authorList>
            <person name="Lu H."/>
            <person name="Xing P."/>
            <person name="Wu Q."/>
        </authorList>
    </citation>
    <scope>NUCLEOTIDE SEQUENCE [LARGE SCALE GENOMIC DNA]</scope>
    <source>
        <strain evidence="2 3">TQ8S</strain>
    </source>
</reference>
<gene>
    <name evidence="2" type="ORF">DU506_18445</name>
</gene>
<dbReference type="OrthoDB" id="9764911at2"/>
<keyword evidence="3" id="KW-1185">Reference proteome</keyword>
<comment type="caution">
    <text evidence="2">The sequence shown here is derived from an EMBL/GenBank/DDBJ whole genome shotgun (WGS) entry which is preliminary data.</text>
</comment>
<accession>A0A368TP32</accession>
<dbReference type="Proteomes" id="UP000253204">
    <property type="component" value="Unassembled WGS sequence"/>
</dbReference>
<dbReference type="GO" id="GO:0003677">
    <property type="term" value="F:DNA binding"/>
    <property type="evidence" value="ECO:0007669"/>
    <property type="project" value="InterPro"/>
</dbReference>
<name>A0A368TP32_9GAMM</name>
<proteinExistence type="predicted"/>
<dbReference type="SMART" id="SM00482">
    <property type="entry name" value="POLAc"/>
    <property type="match status" value="1"/>
</dbReference>
<dbReference type="GO" id="GO:0003887">
    <property type="term" value="F:DNA-directed DNA polymerase activity"/>
    <property type="evidence" value="ECO:0007669"/>
    <property type="project" value="InterPro"/>
</dbReference>
<dbReference type="GO" id="GO:0006260">
    <property type="term" value="P:DNA replication"/>
    <property type="evidence" value="ECO:0007669"/>
    <property type="project" value="InterPro"/>
</dbReference>
<dbReference type="AlphaFoldDB" id="A0A368TP32"/>
<organism evidence="2 3">
    <name type="scientific">Vreelandella rituensis</name>
    <dbReference type="NCBI Taxonomy" id="2282306"/>
    <lineage>
        <taxon>Bacteria</taxon>
        <taxon>Pseudomonadati</taxon>
        <taxon>Pseudomonadota</taxon>
        <taxon>Gammaproteobacteria</taxon>
        <taxon>Oceanospirillales</taxon>
        <taxon>Halomonadaceae</taxon>
        <taxon>Vreelandella</taxon>
    </lineage>
</organism>